<evidence type="ECO:0000313" key="7">
    <source>
        <dbReference type="Proteomes" id="UP001168620"/>
    </source>
</evidence>
<dbReference type="InterPro" id="IPR000805">
    <property type="entry name" value="Glyco_hydro_26"/>
</dbReference>
<evidence type="ECO:0000256" key="3">
    <source>
        <dbReference type="ARBA" id="ARBA00023295"/>
    </source>
</evidence>
<evidence type="ECO:0000313" key="6">
    <source>
        <dbReference type="EMBL" id="MDN4175091.1"/>
    </source>
</evidence>
<name>A0ABT8FKQ3_9ACTN</name>
<dbReference type="PANTHER" id="PTHR40079">
    <property type="entry name" value="MANNAN ENDO-1,4-BETA-MANNOSIDASE E-RELATED"/>
    <property type="match status" value="1"/>
</dbReference>
<dbReference type="PROSITE" id="PS51764">
    <property type="entry name" value="GH26"/>
    <property type="match status" value="1"/>
</dbReference>
<dbReference type="InterPro" id="IPR017853">
    <property type="entry name" value="GH"/>
</dbReference>
<feature type="domain" description="GH26" evidence="5">
    <location>
        <begin position="21"/>
        <end position="313"/>
    </location>
</feature>
<dbReference type="RefSeq" id="WP_300954223.1">
    <property type="nucleotide sequence ID" value="NZ_JAUHJQ010000010.1"/>
</dbReference>
<dbReference type="EMBL" id="JAUHJQ010000010">
    <property type="protein sequence ID" value="MDN4175091.1"/>
    <property type="molecule type" value="Genomic_DNA"/>
</dbReference>
<dbReference type="SUPFAM" id="SSF51445">
    <property type="entry name" value="(Trans)glycosidases"/>
    <property type="match status" value="1"/>
</dbReference>
<comment type="similarity">
    <text evidence="1 4">Belongs to the glycosyl hydrolase 26 family.</text>
</comment>
<proteinExistence type="inferred from homology"/>
<gene>
    <name evidence="6" type="ORF">QWY28_19155</name>
</gene>
<keyword evidence="7" id="KW-1185">Reference proteome</keyword>
<evidence type="ECO:0000256" key="1">
    <source>
        <dbReference type="ARBA" id="ARBA00007754"/>
    </source>
</evidence>
<accession>A0ABT8FKQ3</accession>
<keyword evidence="2 4" id="KW-0378">Hydrolase</keyword>
<dbReference type="Pfam" id="PF02156">
    <property type="entry name" value="Glyco_hydro_26"/>
    <property type="match status" value="1"/>
</dbReference>
<dbReference type="GO" id="GO:0016787">
    <property type="term" value="F:hydrolase activity"/>
    <property type="evidence" value="ECO:0007669"/>
    <property type="project" value="UniProtKB-KW"/>
</dbReference>
<dbReference type="InterPro" id="IPR022790">
    <property type="entry name" value="GH26_dom"/>
</dbReference>
<dbReference type="PANTHER" id="PTHR40079:SF4">
    <property type="entry name" value="GH26 DOMAIN-CONTAINING PROTEIN-RELATED"/>
    <property type="match status" value="1"/>
</dbReference>
<keyword evidence="3 4" id="KW-0326">Glycosidase</keyword>
<dbReference type="Proteomes" id="UP001168620">
    <property type="component" value="Unassembled WGS sequence"/>
</dbReference>
<evidence type="ECO:0000256" key="2">
    <source>
        <dbReference type="ARBA" id="ARBA00022801"/>
    </source>
</evidence>
<evidence type="ECO:0000259" key="5">
    <source>
        <dbReference type="PROSITE" id="PS51764"/>
    </source>
</evidence>
<organism evidence="6 7">
    <name type="scientific">Nocardioides oceani</name>
    <dbReference type="NCBI Taxonomy" id="3058369"/>
    <lineage>
        <taxon>Bacteria</taxon>
        <taxon>Bacillati</taxon>
        <taxon>Actinomycetota</taxon>
        <taxon>Actinomycetes</taxon>
        <taxon>Propionibacteriales</taxon>
        <taxon>Nocardioidaceae</taxon>
        <taxon>Nocardioides</taxon>
    </lineage>
</organism>
<dbReference type="Gene3D" id="3.20.20.80">
    <property type="entry name" value="Glycosidases"/>
    <property type="match status" value="1"/>
</dbReference>
<reference evidence="6" key="1">
    <citation type="submission" date="2023-06" db="EMBL/GenBank/DDBJ databases">
        <title>Draft genome sequence of Nocardioides sp. SOB77.</title>
        <authorList>
            <person name="Zhang G."/>
        </authorList>
    </citation>
    <scope>NUCLEOTIDE SEQUENCE</scope>
    <source>
        <strain evidence="6">SOB77</strain>
    </source>
</reference>
<feature type="active site" description="Proton donor" evidence="4">
    <location>
        <position position="149"/>
    </location>
</feature>
<comment type="caution">
    <text evidence="6">The sequence shown here is derived from an EMBL/GenBank/DDBJ whole genome shotgun (WGS) entry which is preliminary data.</text>
</comment>
<feature type="active site" description="Nucleophile" evidence="4">
    <location>
        <position position="259"/>
    </location>
</feature>
<protein>
    <submittedName>
        <fullName evidence="6">Glycosyl hydrolase</fullName>
    </submittedName>
</protein>
<evidence type="ECO:0000256" key="4">
    <source>
        <dbReference type="PROSITE-ProRule" id="PRU01100"/>
    </source>
</evidence>
<sequence length="320" mass="33932">MLPTALLTVLVAVTGGALDPAAAGGRSAKPAGPAPAVDRTLGLAVAGAPTDLSEAQGLAARTGARIDQVTFYAAWAGGTDFPAADASRITDAGAVPELTWEPWDPHAGVDQPAYALDRIAAGDHDAYVTRWARQVKAWGRPIVLRFAHEMNGTWYPWAEGVNGNGPGDHAAAWRHVVDVFRRAKVTNVTWSWSANVPFPGSTPLAALYPGDAYVDRVGLDGYNWGTTQPWSAWQSFAEVFAPGVAELDALSGRPLHVTEVGAPEAAGGDKAAWITDMWAWLDVHPEVRGLTWFSLAKEADWRVDSSEASLAAWAAGATRF</sequence>